<organism evidence="2 3">
    <name type="scientific">Sulfobacillus thermotolerans</name>
    <dbReference type="NCBI Taxonomy" id="338644"/>
    <lineage>
        <taxon>Bacteria</taxon>
        <taxon>Bacillati</taxon>
        <taxon>Bacillota</taxon>
        <taxon>Clostridia</taxon>
        <taxon>Eubacteriales</taxon>
        <taxon>Clostridiales Family XVII. Incertae Sedis</taxon>
        <taxon>Sulfobacillus</taxon>
    </lineage>
</organism>
<keyword evidence="3" id="KW-1185">Reference proteome</keyword>
<sequence>MKITFVLPAYPTKPIGGFRIVYLYANYLAAHGHTVTVVHALKYGPLDFPTPSWPRALRLVWRRFLYRLKSHIVPPIRWQPIHPKVRLVFVPGDPDESFIPDGDAVFATFWWTANYIHTYSPSKGRKFYLIQHWEEVMGVSSQAIAKTWLLPLEKIVIARWLMDKGECTGARDMYYIPNGIDLNVFKVTRPIRNRPASILTLYHTAQWKGVSDAIAALQRVHERYPDVPITMFGTTMPKEAIPKWITFVCNPPIDQLVDLYNSHSIYLAASLTEGWALPPAEAMACGCTVVGTDIGGFREYVIPNVTGLLSPVSDPNMLYANLAQVIENEDYRIALQRAANEHIQQFSLEAMGSHLLHLLNQQISDKKEKEKTHG</sequence>
<proteinExistence type="predicted"/>
<feature type="domain" description="Glycosyl transferase family 1" evidence="1">
    <location>
        <begin position="193"/>
        <end position="340"/>
    </location>
</feature>
<dbReference type="EMBL" id="CP019454">
    <property type="protein sequence ID" value="AUW94368.1"/>
    <property type="molecule type" value="Genomic_DNA"/>
</dbReference>
<evidence type="ECO:0000313" key="3">
    <source>
        <dbReference type="Proteomes" id="UP000325292"/>
    </source>
</evidence>
<gene>
    <name evidence="2" type="ORF">BXT84_10800</name>
</gene>
<accession>A0ABN5H4G9</accession>
<protein>
    <recommendedName>
        <fullName evidence="1">Glycosyl transferase family 1 domain-containing protein</fullName>
    </recommendedName>
</protein>
<dbReference type="PANTHER" id="PTHR12526">
    <property type="entry name" value="GLYCOSYLTRANSFERASE"/>
    <property type="match status" value="1"/>
</dbReference>
<dbReference type="CDD" id="cd03801">
    <property type="entry name" value="GT4_PimA-like"/>
    <property type="match status" value="1"/>
</dbReference>
<reference evidence="2 3" key="1">
    <citation type="journal article" date="2019" name="Sci. Rep.">
        <title>Sulfobacillus thermotolerans: new insights into resistance and metabolic capacities of acidophilic chemolithotrophs.</title>
        <authorList>
            <person name="Panyushkina A.E."/>
            <person name="Babenko V.V."/>
            <person name="Nikitina A.S."/>
            <person name="Selezneva O.V."/>
            <person name="Tsaplina I.A."/>
            <person name="Letarova M.A."/>
            <person name="Kostryukova E.S."/>
            <person name="Letarov A.V."/>
        </authorList>
    </citation>
    <scope>NUCLEOTIDE SEQUENCE [LARGE SCALE GENOMIC DNA]</scope>
    <source>
        <strain evidence="2 3">Kr1</strain>
    </source>
</reference>
<dbReference type="Proteomes" id="UP000325292">
    <property type="component" value="Chromosome"/>
</dbReference>
<dbReference type="SUPFAM" id="SSF53756">
    <property type="entry name" value="UDP-Glycosyltransferase/glycogen phosphorylase"/>
    <property type="match status" value="1"/>
</dbReference>
<dbReference type="InterPro" id="IPR001296">
    <property type="entry name" value="Glyco_trans_1"/>
</dbReference>
<dbReference type="Gene3D" id="3.40.50.2000">
    <property type="entry name" value="Glycogen Phosphorylase B"/>
    <property type="match status" value="1"/>
</dbReference>
<dbReference type="Pfam" id="PF00534">
    <property type="entry name" value="Glycos_transf_1"/>
    <property type="match status" value="1"/>
</dbReference>
<evidence type="ECO:0000313" key="2">
    <source>
        <dbReference type="EMBL" id="AUW94368.1"/>
    </source>
</evidence>
<name>A0ABN5H4G9_9FIRM</name>
<evidence type="ECO:0000259" key="1">
    <source>
        <dbReference type="Pfam" id="PF00534"/>
    </source>
</evidence>
<dbReference type="Gene3D" id="3.40.50.11090">
    <property type="match status" value="1"/>
</dbReference>